<protein>
    <submittedName>
        <fullName evidence="3">Uncharacterized protein</fullName>
    </submittedName>
</protein>
<evidence type="ECO:0000256" key="1">
    <source>
        <dbReference type="SAM" id="Coils"/>
    </source>
</evidence>
<dbReference type="STRING" id="425265.A8PUP2"/>
<dbReference type="OrthoDB" id="3366659at2759"/>
<dbReference type="InParanoid" id="A8PUP2"/>
<evidence type="ECO:0000256" key="2">
    <source>
        <dbReference type="SAM" id="MobiDB-lite"/>
    </source>
</evidence>
<keyword evidence="4" id="KW-1185">Reference proteome</keyword>
<feature type="region of interest" description="Disordered" evidence="2">
    <location>
        <begin position="151"/>
        <end position="191"/>
    </location>
</feature>
<reference evidence="3 4" key="1">
    <citation type="journal article" date="2007" name="Proc. Natl. Acad. Sci. U.S.A.">
        <title>Dandruff-associated Malassezia genomes reveal convergent and divergent virulence traits shared with plant and human fungal pathogens.</title>
        <authorList>
            <person name="Xu J."/>
            <person name="Saunders C.W."/>
            <person name="Hu P."/>
            <person name="Grant R.A."/>
            <person name="Boekhout T."/>
            <person name="Kuramae E.E."/>
            <person name="Kronstad J.W."/>
            <person name="Deangelis Y.M."/>
            <person name="Reeder N.L."/>
            <person name="Johnstone K.R."/>
            <person name="Leland M."/>
            <person name="Fieno A.M."/>
            <person name="Begley W.M."/>
            <person name="Sun Y."/>
            <person name="Lacey M.P."/>
            <person name="Chaudhary T."/>
            <person name="Keough T."/>
            <person name="Chu L."/>
            <person name="Sears R."/>
            <person name="Yuan B."/>
            <person name="Dawson T.L.Jr."/>
        </authorList>
    </citation>
    <scope>NUCLEOTIDE SEQUENCE [LARGE SCALE GENOMIC DNA]</scope>
    <source>
        <strain evidence="4">ATCC MYA-4612 / CBS 7966</strain>
    </source>
</reference>
<dbReference type="RefSeq" id="XP_001732142.1">
    <property type="nucleotide sequence ID" value="XM_001732090.1"/>
</dbReference>
<dbReference type="OMA" id="PATENTW"/>
<evidence type="ECO:0000313" key="3">
    <source>
        <dbReference type="EMBL" id="EDP44928.1"/>
    </source>
</evidence>
<accession>A8PUP2</accession>
<dbReference type="PANTHER" id="PTHR41390:SF1">
    <property type="entry name" value="NADH-UBIQUINONE OXIDOREDUCTASE 213 KDA SUBUNIT"/>
    <property type="match status" value="1"/>
</dbReference>
<dbReference type="EMBL" id="AAYY01000002">
    <property type="protein sequence ID" value="EDP44928.1"/>
    <property type="molecule type" value="Genomic_DNA"/>
</dbReference>
<dbReference type="VEuPathDB" id="FungiDB:MGL_0735"/>
<name>A8PUP2_MALGO</name>
<feature type="compositionally biased region" description="Basic and acidic residues" evidence="2">
    <location>
        <begin position="151"/>
        <end position="177"/>
    </location>
</feature>
<gene>
    <name evidence="3" type="ORF">MGL_0735</name>
</gene>
<evidence type="ECO:0000313" key="4">
    <source>
        <dbReference type="Proteomes" id="UP000008837"/>
    </source>
</evidence>
<keyword evidence="1" id="KW-0175">Coiled coil</keyword>
<organism evidence="3 4">
    <name type="scientific">Malassezia globosa (strain ATCC MYA-4612 / CBS 7966)</name>
    <name type="common">Dandruff-associated fungus</name>
    <dbReference type="NCBI Taxonomy" id="425265"/>
    <lineage>
        <taxon>Eukaryota</taxon>
        <taxon>Fungi</taxon>
        <taxon>Dikarya</taxon>
        <taxon>Basidiomycota</taxon>
        <taxon>Ustilaginomycotina</taxon>
        <taxon>Malasseziomycetes</taxon>
        <taxon>Malasseziales</taxon>
        <taxon>Malasseziaceae</taxon>
        <taxon>Malassezia</taxon>
    </lineage>
</organism>
<dbReference type="Proteomes" id="UP000008837">
    <property type="component" value="Unassembled WGS sequence"/>
</dbReference>
<comment type="caution">
    <text evidence="3">The sequence shown here is derived from an EMBL/GenBank/DDBJ whole genome shotgun (WGS) entry which is preliminary data.</text>
</comment>
<dbReference type="GeneID" id="5856448"/>
<dbReference type="KEGG" id="mgl:MGL_0735"/>
<feature type="coiled-coil region" evidence="1">
    <location>
        <begin position="214"/>
        <end position="241"/>
    </location>
</feature>
<proteinExistence type="predicted"/>
<dbReference type="AlphaFoldDB" id="A8PUP2"/>
<sequence length="245" mass="27731">MAAAQARSMWPQLSVKEDAPVKVLRNSLVVGALGGVSGTVVSVLRASQIEPVVAAWRMSKGWFAFSFGFFVLREYVMQPWTCHVWPMCEQRGHFENIPSTFFSGATIGVLAALWLRRPVVPGAITMSGLCTTVQLGFNELKLGAQRWIEPSHRPDHSESIEVREQTKAPTVRPDDPIHQAQPLHQPSTSSWLSRTKEVLQKHSPIQPITDEDYRKRLEERLREIDAELHLLEEELSERRKVFPTS</sequence>
<feature type="compositionally biased region" description="Polar residues" evidence="2">
    <location>
        <begin position="182"/>
        <end position="191"/>
    </location>
</feature>
<dbReference type="PANTHER" id="PTHR41390">
    <property type="entry name" value="CHROMOSOME 7, WHOLE GENOME SHOTGUN SEQUENCE"/>
    <property type="match status" value="1"/>
</dbReference>